<keyword evidence="4" id="KW-1185">Reference proteome</keyword>
<feature type="compositionally biased region" description="Low complexity" evidence="2">
    <location>
        <begin position="431"/>
        <end position="445"/>
    </location>
</feature>
<accession>A0A5C3QVR2</accession>
<evidence type="ECO:0000313" key="4">
    <source>
        <dbReference type="Proteomes" id="UP000305067"/>
    </source>
</evidence>
<feature type="compositionally biased region" description="Basic and acidic residues" evidence="2">
    <location>
        <begin position="390"/>
        <end position="400"/>
    </location>
</feature>
<dbReference type="OrthoDB" id="205403at2759"/>
<dbReference type="STRING" id="1884261.A0A5C3QVR2"/>
<feature type="coiled-coil region" evidence="1">
    <location>
        <begin position="283"/>
        <end position="313"/>
    </location>
</feature>
<reference evidence="3 4" key="1">
    <citation type="journal article" date="2019" name="Nat. Ecol. Evol.">
        <title>Megaphylogeny resolves global patterns of mushroom evolution.</title>
        <authorList>
            <person name="Varga T."/>
            <person name="Krizsan K."/>
            <person name="Foldi C."/>
            <person name="Dima B."/>
            <person name="Sanchez-Garcia M."/>
            <person name="Sanchez-Ramirez S."/>
            <person name="Szollosi G.J."/>
            <person name="Szarkandi J.G."/>
            <person name="Papp V."/>
            <person name="Albert L."/>
            <person name="Andreopoulos W."/>
            <person name="Angelini C."/>
            <person name="Antonin V."/>
            <person name="Barry K.W."/>
            <person name="Bougher N.L."/>
            <person name="Buchanan P."/>
            <person name="Buyck B."/>
            <person name="Bense V."/>
            <person name="Catcheside P."/>
            <person name="Chovatia M."/>
            <person name="Cooper J."/>
            <person name="Damon W."/>
            <person name="Desjardin D."/>
            <person name="Finy P."/>
            <person name="Geml J."/>
            <person name="Haridas S."/>
            <person name="Hughes K."/>
            <person name="Justo A."/>
            <person name="Karasinski D."/>
            <person name="Kautmanova I."/>
            <person name="Kiss B."/>
            <person name="Kocsube S."/>
            <person name="Kotiranta H."/>
            <person name="LaButti K.M."/>
            <person name="Lechner B.E."/>
            <person name="Liimatainen K."/>
            <person name="Lipzen A."/>
            <person name="Lukacs Z."/>
            <person name="Mihaltcheva S."/>
            <person name="Morgado L.N."/>
            <person name="Niskanen T."/>
            <person name="Noordeloos M.E."/>
            <person name="Ohm R.A."/>
            <person name="Ortiz-Santana B."/>
            <person name="Ovrebo C."/>
            <person name="Racz N."/>
            <person name="Riley R."/>
            <person name="Savchenko A."/>
            <person name="Shiryaev A."/>
            <person name="Soop K."/>
            <person name="Spirin V."/>
            <person name="Szebenyi C."/>
            <person name="Tomsovsky M."/>
            <person name="Tulloss R.E."/>
            <person name="Uehling J."/>
            <person name="Grigoriev I.V."/>
            <person name="Vagvolgyi C."/>
            <person name="Papp T."/>
            <person name="Martin F.M."/>
            <person name="Miettinen O."/>
            <person name="Hibbett D.S."/>
            <person name="Nagy L.G."/>
        </authorList>
    </citation>
    <scope>NUCLEOTIDE SEQUENCE [LARGE SCALE GENOMIC DNA]</scope>
    <source>
        <strain evidence="3 4">CBS 309.79</strain>
    </source>
</reference>
<feature type="compositionally biased region" description="Basic and acidic residues" evidence="2">
    <location>
        <begin position="418"/>
        <end position="430"/>
    </location>
</feature>
<evidence type="ECO:0008006" key="5">
    <source>
        <dbReference type="Google" id="ProtNLM"/>
    </source>
</evidence>
<dbReference type="AlphaFoldDB" id="A0A5C3QVR2"/>
<gene>
    <name evidence="3" type="ORF">BDV98DRAFT_558839</name>
</gene>
<evidence type="ECO:0000313" key="3">
    <source>
        <dbReference type="EMBL" id="TFL06103.1"/>
    </source>
</evidence>
<feature type="compositionally biased region" description="Basic and acidic residues" evidence="2">
    <location>
        <begin position="545"/>
        <end position="555"/>
    </location>
</feature>
<name>A0A5C3QVR2_9AGAR</name>
<dbReference type="PANTHER" id="PTHR42107">
    <property type="entry name" value="YALI0D24453P"/>
    <property type="match status" value="1"/>
</dbReference>
<protein>
    <recommendedName>
        <fullName evidence="5">WHIM1 domain-containing protein</fullName>
    </recommendedName>
</protein>
<feature type="region of interest" description="Disordered" evidence="2">
    <location>
        <begin position="315"/>
        <end position="577"/>
    </location>
</feature>
<evidence type="ECO:0000256" key="2">
    <source>
        <dbReference type="SAM" id="MobiDB-lite"/>
    </source>
</evidence>
<dbReference type="PANTHER" id="PTHR42107:SF1">
    <property type="entry name" value="WHIM1 DOMAIN-CONTAINING PROTEIN"/>
    <property type="match status" value="1"/>
</dbReference>
<evidence type="ECO:0000256" key="1">
    <source>
        <dbReference type="SAM" id="Coils"/>
    </source>
</evidence>
<dbReference type="EMBL" id="ML178815">
    <property type="protein sequence ID" value="TFL06103.1"/>
    <property type="molecule type" value="Genomic_DNA"/>
</dbReference>
<feature type="region of interest" description="Disordered" evidence="2">
    <location>
        <begin position="178"/>
        <end position="206"/>
    </location>
</feature>
<organism evidence="3 4">
    <name type="scientific">Pterulicium gracile</name>
    <dbReference type="NCBI Taxonomy" id="1884261"/>
    <lineage>
        <taxon>Eukaryota</taxon>
        <taxon>Fungi</taxon>
        <taxon>Dikarya</taxon>
        <taxon>Basidiomycota</taxon>
        <taxon>Agaricomycotina</taxon>
        <taxon>Agaricomycetes</taxon>
        <taxon>Agaricomycetidae</taxon>
        <taxon>Agaricales</taxon>
        <taxon>Pleurotineae</taxon>
        <taxon>Pterulaceae</taxon>
        <taxon>Pterulicium</taxon>
    </lineage>
</organism>
<proteinExistence type="predicted"/>
<sequence>MAPAAAISKQAPVIVEPKPHLCPAPSATHPRDRWETMFVYSFVCKFTNLRAKVEGFENVTDLETALLQREPSTILQQVLTRFVLNLRPNTRNLSPDQISTTVAAVTGDFFKTNERTCFWDDELMRNVDPFEGRDDGLFASEWDFKLKMLRLLVDLQLTHSVEVKGKIDRAWGVLHQTKSKKKETLPPIPDPSDPDSRENLKLDPIGQDNSRNRYWVVDDSPRIYTSNNPWRVTCVHKTKCTSREEYLASIEELKASAPQKASKKPTKQESNHLTLIAALETRVETIDRELGRVQRVRKKMEQKQILMAQAELRSTRTRRQTKKPEYVYNDDDDEDDGADDYQFQDEEDDDFAEAEGSEAGSSRGRLRRGTAPAPQRRSARTANKPAAASDRVEWKGERRSTRLGRGRSESSGPDEDSERPFKRARTDESASVRSVEAESVTSAEDAASRRKQAELEAQPAGKKKSKFYYYVVEPVPGAPDHSDAGATNGDAGAEPHVPHQAVESLELNGDVDSKDSDVPMQSAGQEDGVLESNESDVPMQSIPRENGEAESKDVNGDSSNGIVCEPMDLDVTNVENT</sequence>
<dbReference type="Proteomes" id="UP000305067">
    <property type="component" value="Unassembled WGS sequence"/>
</dbReference>
<keyword evidence="1" id="KW-0175">Coiled coil</keyword>
<feature type="compositionally biased region" description="Acidic residues" evidence="2">
    <location>
        <begin position="328"/>
        <end position="356"/>
    </location>
</feature>